<reference evidence="1" key="1">
    <citation type="submission" date="2022-06" db="EMBL/GenBank/DDBJ databases">
        <title>Helicobacter colisuis sp. nov.</title>
        <authorList>
            <person name="Papic B."/>
            <person name="Gruntar I."/>
        </authorList>
    </citation>
    <scope>NUCLEOTIDE SEQUENCE</scope>
    <source>
        <strain evidence="1">11154-15</strain>
    </source>
</reference>
<evidence type="ECO:0008006" key="3">
    <source>
        <dbReference type="Google" id="ProtNLM"/>
    </source>
</evidence>
<dbReference type="Proteomes" id="UP001057522">
    <property type="component" value="Unassembled WGS sequence"/>
</dbReference>
<accession>A0ABT0TV79</accession>
<evidence type="ECO:0000313" key="1">
    <source>
        <dbReference type="EMBL" id="MCL9819843.1"/>
    </source>
</evidence>
<sequence>MASKIPFLRAFQACRNGEKIPFSLQKDSVKFEGFLSYDRSYRDFIRLDASLQGEMELVCDLSGEEYLETLDNEVSFYLSNGKVSLDNEHFEEVVECENGSIDLEEILRGELEMIRCDYHIKTKI</sequence>
<gene>
    <name evidence="1" type="ORF">NCR95_06670</name>
</gene>
<protein>
    <recommendedName>
        <fullName evidence="3">DUF177 domain-containing protein</fullName>
    </recommendedName>
</protein>
<comment type="caution">
    <text evidence="1">The sequence shown here is derived from an EMBL/GenBank/DDBJ whole genome shotgun (WGS) entry which is preliminary data.</text>
</comment>
<keyword evidence="2" id="KW-1185">Reference proteome</keyword>
<dbReference type="RefSeq" id="WP_250604669.1">
    <property type="nucleotide sequence ID" value="NZ_JAMOKX010000005.1"/>
</dbReference>
<dbReference type="EMBL" id="JAMOKX010000005">
    <property type="protein sequence ID" value="MCL9819843.1"/>
    <property type="molecule type" value="Genomic_DNA"/>
</dbReference>
<name>A0ABT0TV79_9HELI</name>
<organism evidence="1 2">
    <name type="scientific">Helicobacter colisuis</name>
    <dbReference type="NCBI Taxonomy" id="2949739"/>
    <lineage>
        <taxon>Bacteria</taxon>
        <taxon>Pseudomonadati</taxon>
        <taxon>Campylobacterota</taxon>
        <taxon>Epsilonproteobacteria</taxon>
        <taxon>Campylobacterales</taxon>
        <taxon>Helicobacteraceae</taxon>
        <taxon>Helicobacter</taxon>
    </lineage>
</organism>
<proteinExistence type="predicted"/>
<evidence type="ECO:0000313" key="2">
    <source>
        <dbReference type="Proteomes" id="UP001057522"/>
    </source>
</evidence>